<feature type="compositionally biased region" description="Basic and acidic residues" evidence="9">
    <location>
        <begin position="102"/>
        <end position="119"/>
    </location>
</feature>
<feature type="transmembrane region" description="Helical" evidence="10">
    <location>
        <begin position="414"/>
        <end position="435"/>
    </location>
</feature>
<organism evidence="11 12">
    <name type="scientific">Hibiscus sabdariffa</name>
    <name type="common">roselle</name>
    <dbReference type="NCBI Taxonomy" id="183260"/>
    <lineage>
        <taxon>Eukaryota</taxon>
        <taxon>Viridiplantae</taxon>
        <taxon>Streptophyta</taxon>
        <taxon>Embryophyta</taxon>
        <taxon>Tracheophyta</taxon>
        <taxon>Spermatophyta</taxon>
        <taxon>Magnoliopsida</taxon>
        <taxon>eudicotyledons</taxon>
        <taxon>Gunneridae</taxon>
        <taxon>Pentapetalae</taxon>
        <taxon>rosids</taxon>
        <taxon>malvids</taxon>
        <taxon>Malvales</taxon>
        <taxon>Malvaceae</taxon>
        <taxon>Malvoideae</taxon>
        <taxon>Hibiscus</taxon>
    </lineage>
</organism>
<evidence type="ECO:0000256" key="9">
    <source>
        <dbReference type="SAM" id="MobiDB-lite"/>
    </source>
</evidence>
<dbReference type="InterPro" id="IPR004326">
    <property type="entry name" value="Mlo"/>
</dbReference>
<protein>
    <recommendedName>
        <fullName evidence="8">MLO-like protein</fullName>
    </recommendedName>
</protein>
<keyword evidence="6 8" id="KW-0472">Membrane</keyword>
<evidence type="ECO:0000256" key="3">
    <source>
        <dbReference type="ARBA" id="ARBA00022692"/>
    </source>
</evidence>
<name>A0ABR2BS13_9ROSI</name>
<dbReference type="PANTHER" id="PTHR31942">
    <property type="entry name" value="MLO-LIKE PROTEIN 1"/>
    <property type="match status" value="1"/>
</dbReference>
<evidence type="ECO:0000256" key="6">
    <source>
        <dbReference type="ARBA" id="ARBA00023136"/>
    </source>
</evidence>
<evidence type="ECO:0000256" key="1">
    <source>
        <dbReference type="ARBA" id="ARBA00004141"/>
    </source>
</evidence>
<feature type="region of interest" description="Disordered" evidence="9">
    <location>
        <begin position="458"/>
        <end position="521"/>
    </location>
</feature>
<dbReference type="EMBL" id="JBBPBM010000089">
    <property type="protein sequence ID" value="KAK8509958.1"/>
    <property type="molecule type" value="Genomic_DNA"/>
</dbReference>
<comment type="domain">
    <text evidence="8">The C-terminus contains a calmodulin-binding domain, which binds calmodulin in a calcium-dependent fashion.</text>
</comment>
<keyword evidence="8" id="KW-0112">Calmodulin-binding</keyword>
<dbReference type="PANTHER" id="PTHR31942:SF53">
    <property type="entry name" value="MLO-LIKE PROTEIN 5-RELATED"/>
    <property type="match status" value="1"/>
</dbReference>
<accession>A0ABR2BS13</accession>
<evidence type="ECO:0000256" key="8">
    <source>
        <dbReference type="RuleBase" id="RU280816"/>
    </source>
</evidence>
<dbReference type="Proteomes" id="UP001472677">
    <property type="component" value="Unassembled WGS sequence"/>
</dbReference>
<reference evidence="11 12" key="1">
    <citation type="journal article" date="2024" name="G3 (Bethesda)">
        <title>Genome assembly of Hibiscus sabdariffa L. provides insights into metabolisms of medicinal natural products.</title>
        <authorList>
            <person name="Kim T."/>
        </authorList>
    </citation>
    <scope>NUCLEOTIDE SEQUENCE [LARGE SCALE GENOMIC DNA]</scope>
    <source>
        <strain evidence="11">TK-2024</strain>
        <tissue evidence="11">Old leaves</tissue>
    </source>
</reference>
<keyword evidence="7 8" id="KW-0568">Pathogenesis-related protein</keyword>
<feature type="region of interest" description="Disordered" evidence="9">
    <location>
        <begin position="101"/>
        <end position="125"/>
    </location>
</feature>
<evidence type="ECO:0000313" key="12">
    <source>
        <dbReference type="Proteomes" id="UP001472677"/>
    </source>
</evidence>
<dbReference type="Pfam" id="PF03094">
    <property type="entry name" value="Mlo"/>
    <property type="match status" value="3"/>
</dbReference>
<comment type="similarity">
    <text evidence="2 8">Belongs to the MLO family.</text>
</comment>
<keyword evidence="3 8" id="KW-0812">Transmembrane</keyword>
<keyword evidence="4 8" id="KW-0611">Plant defense</keyword>
<gene>
    <name evidence="8" type="primary">MLO</name>
    <name evidence="11" type="ORF">V6N12_035281</name>
</gene>
<evidence type="ECO:0000256" key="4">
    <source>
        <dbReference type="ARBA" id="ARBA00022821"/>
    </source>
</evidence>
<proteinExistence type="inferred from homology"/>
<evidence type="ECO:0000256" key="7">
    <source>
        <dbReference type="ARBA" id="ARBA00023265"/>
    </source>
</evidence>
<evidence type="ECO:0000256" key="5">
    <source>
        <dbReference type="ARBA" id="ARBA00022989"/>
    </source>
</evidence>
<feature type="transmembrane region" description="Helical" evidence="10">
    <location>
        <begin position="371"/>
        <end position="394"/>
    </location>
</feature>
<comment type="function">
    <text evidence="8">May be involved in modulation of pathogen defense and leaf cell death.</text>
</comment>
<evidence type="ECO:0000256" key="2">
    <source>
        <dbReference type="ARBA" id="ARBA00006574"/>
    </source>
</evidence>
<feature type="compositionally biased region" description="Basic and acidic residues" evidence="9">
    <location>
        <begin position="466"/>
        <end position="478"/>
    </location>
</feature>
<keyword evidence="5 8" id="KW-1133">Transmembrane helix</keyword>
<evidence type="ECO:0000313" key="11">
    <source>
        <dbReference type="EMBL" id="KAK8509958.1"/>
    </source>
</evidence>
<keyword evidence="12" id="KW-1185">Reference proteome</keyword>
<sequence length="521" mass="58328">MSGGGASGRELDQTPTWAVAVVCAVIIIISIALEKVLHTVGEIFEHKKKEALYEALEKVKGELMVLGFISLLLTFGQSYISQICIPDEVADTMLFCPKKHAHGEGHGEGEGHGNQEEGSGHGAQAEGEEHHRRLLFYADARRFLSGAESSAACGKVRSAESSGYVSFVAPNFLTKPVVIVLQGATTMMLGRLKVATLHFLKIPPSFRENQTVPESVIIIYPLQTRGWKEWERECINSLNELNDPSRFRLTHETSFVRDHTRGAWTKTKFSFYFVCLWRQFFRSVRKADYCTMRHGFVSSGIMGYGSDLSPFGCPWLAYYDCHRHDSSGVGTKLQAIIAQMALEIVEKHAVIQGMPLVQVSDEHFWFGWPPLVLHLLHFVLFQNAFEITYFFWIWYEFGLRSCFHQDFTLITIRVFLGVLVQFICSYITLPLYALVTQMGSTMKRSIFDEQTSKALKQWHKKAAQKTGDHTHGKTEASGHHKKENGADGSSMEHGHSGSVDANAEGKQKSNTTGNVDLLTGP</sequence>
<comment type="caution">
    <text evidence="11">The sequence shown here is derived from an EMBL/GenBank/DDBJ whole genome shotgun (WGS) entry which is preliminary data.</text>
</comment>
<feature type="transmembrane region" description="Helical" evidence="10">
    <location>
        <begin position="17"/>
        <end position="37"/>
    </location>
</feature>
<comment type="subcellular location">
    <subcellularLocation>
        <location evidence="1 8">Membrane</location>
        <topology evidence="1 8">Multi-pass membrane protein</topology>
    </subcellularLocation>
</comment>
<evidence type="ECO:0000256" key="10">
    <source>
        <dbReference type="SAM" id="Phobius"/>
    </source>
</evidence>